<dbReference type="FunFam" id="3.40.720.10:FF:000051">
    <property type="entry name" value="Arylsulfatase"/>
    <property type="match status" value="1"/>
</dbReference>
<dbReference type="Gene3D" id="3.40.720.10">
    <property type="entry name" value="Alkaline Phosphatase, subunit A"/>
    <property type="match status" value="1"/>
</dbReference>
<dbReference type="GO" id="GO:0005539">
    <property type="term" value="F:glycosaminoglycan binding"/>
    <property type="evidence" value="ECO:0007669"/>
    <property type="project" value="TreeGrafter"/>
</dbReference>
<evidence type="ECO:0000256" key="4">
    <source>
        <dbReference type="ARBA" id="ARBA00023180"/>
    </source>
</evidence>
<accession>A0A7H8R0W2</accession>
<dbReference type="PIRSF" id="PIRSF000972">
    <property type="entry name" value="Arylsulf_plant"/>
    <property type="match status" value="1"/>
</dbReference>
<evidence type="ECO:0000256" key="2">
    <source>
        <dbReference type="ARBA" id="ARBA00022729"/>
    </source>
</evidence>
<dbReference type="GO" id="GO:0018958">
    <property type="term" value="P:phenol-containing compound metabolic process"/>
    <property type="evidence" value="ECO:0007669"/>
    <property type="project" value="InterPro"/>
</dbReference>
<protein>
    <recommendedName>
        <fullName evidence="5">Arylsulfatase</fullName>
        <shortName evidence="5">AS</shortName>
        <ecNumber evidence="5">3.1.6.1</ecNumber>
    </recommendedName>
    <alternativeName>
        <fullName evidence="5">Aryl-sulfate sulphohydrolase</fullName>
    </alternativeName>
</protein>
<dbReference type="PROSITE" id="PS00523">
    <property type="entry name" value="SULFATASE_1"/>
    <property type="match status" value="1"/>
</dbReference>
<dbReference type="EMBL" id="CP055901">
    <property type="protein sequence ID" value="QKX59837.1"/>
    <property type="molecule type" value="Genomic_DNA"/>
</dbReference>
<comment type="PTM">
    <text evidence="6">The conversion to 3-oxoalanine (also known as C-formylglycine, FGly), of a serine or cysteine residue in prokaryotes and of a cysteine residue in eukaryotes, is critical for catalytic activity.</text>
</comment>
<proteinExistence type="inferred from homology"/>
<feature type="chain" id="PRO_5028941971" description="Arylsulfatase" evidence="7">
    <location>
        <begin position="20"/>
        <end position="595"/>
    </location>
</feature>
<dbReference type="AlphaFoldDB" id="A0A7H8R0W2"/>
<reference evidence="10" key="1">
    <citation type="submission" date="2020-06" db="EMBL/GenBank/DDBJ databases">
        <title>A chromosome-scale genome assembly of Talaromyces rugulosus W13939.</title>
        <authorList>
            <person name="Wang B."/>
            <person name="Guo L."/>
            <person name="Ye K."/>
            <person name="Wang L."/>
        </authorList>
    </citation>
    <scope>NUCLEOTIDE SEQUENCE [LARGE SCALE GENOMIC DNA]</scope>
    <source>
        <strain evidence="10">W13939</strain>
    </source>
</reference>
<dbReference type="PANTHER" id="PTHR43108:SF8">
    <property type="entry name" value="SD21168P"/>
    <property type="match status" value="1"/>
</dbReference>
<keyword evidence="10" id="KW-1185">Reference proteome</keyword>
<feature type="domain" description="Sulfatase N-terminal" evidence="8">
    <location>
        <begin position="37"/>
        <end position="388"/>
    </location>
</feature>
<feature type="signal peptide" evidence="7">
    <location>
        <begin position="1"/>
        <end position="19"/>
    </location>
</feature>
<sequence>MWKLYHGWYILATLLPALAGSTTTQQVLGDVSQCGRPNVVFILTDDQDAHLGSLEYMPFVRKHLLDEGTYFNKHYCTTAVCCPSRATLWTGKASHNTNITDVNPPYGGYPKFVDQGFNENYLPVWLQQAGYNSYYTGKLFNVHTVTNYNSPEPAGFTNYDFLLDPFTYNYLNSTFQRKGENPKSYEGYYSTDVMSQKAQSLLQDAVLAEEPFFLTIAPIAPHGNIVMNGSALDKNPVFEHSAPIPAKRHELLFGDVQVPRSANFNPGKPSGANWVLDLPQQTQENVEYNDHYHRQRIRSLQAVDELVDDIFAKLEEYGILENTYVFYSSDNGFHIGQHRLQPGKSCGYEEDINIPLIVRGPGVAANQTTEIVTTHTDLAPTFFDILGIPTREDFDGNAIPITPDGINEASQRRREHVAVEYWGYAGGEGIFDRTLHENNTYKAIRISGDGYKFYYSIWCNNEHELYDMDTDPGQMNNLLSVPSSMDTTKSSPSAAIIVAGYPLNKIVSRLDSLLLVLKSCKGAVCREPWKALHPKRDVNTLKEALSSKFDDFYQEQQTRVAFDYCWNGYVPEAEGSMWEKDGLFFRDGLPWHVWT</sequence>
<name>A0A7H8R0W2_TALRU</name>
<dbReference type="SUPFAM" id="SSF53649">
    <property type="entry name" value="Alkaline phosphatase-like"/>
    <property type="match status" value="1"/>
</dbReference>
<evidence type="ECO:0000313" key="10">
    <source>
        <dbReference type="Proteomes" id="UP000509510"/>
    </source>
</evidence>
<evidence type="ECO:0000313" key="9">
    <source>
        <dbReference type="EMBL" id="QKX59837.1"/>
    </source>
</evidence>
<comment type="catalytic activity">
    <reaction evidence="5">
        <text>an aryl sulfate + H2O = a phenol + sulfate + H(+)</text>
        <dbReference type="Rhea" id="RHEA:17261"/>
        <dbReference type="ChEBI" id="CHEBI:15377"/>
        <dbReference type="ChEBI" id="CHEBI:15378"/>
        <dbReference type="ChEBI" id="CHEBI:16189"/>
        <dbReference type="ChEBI" id="CHEBI:33853"/>
        <dbReference type="ChEBI" id="CHEBI:140317"/>
        <dbReference type="EC" id="3.1.6.1"/>
    </reaction>
</comment>
<feature type="modified residue" description="3-oxoalanine (Cys)" evidence="6">
    <location>
        <position position="81"/>
    </location>
</feature>
<evidence type="ECO:0000256" key="5">
    <source>
        <dbReference type="PIRNR" id="PIRNR000972"/>
    </source>
</evidence>
<dbReference type="Proteomes" id="UP000509510">
    <property type="component" value="Chromosome IV"/>
</dbReference>
<comment type="similarity">
    <text evidence="1 5">Belongs to the sulfatase family.</text>
</comment>
<evidence type="ECO:0000256" key="7">
    <source>
        <dbReference type="SAM" id="SignalP"/>
    </source>
</evidence>
<dbReference type="CDD" id="cd16147">
    <property type="entry name" value="G6S"/>
    <property type="match status" value="1"/>
</dbReference>
<dbReference type="EC" id="3.1.6.1" evidence="5"/>
<evidence type="ECO:0000256" key="3">
    <source>
        <dbReference type="ARBA" id="ARBA00022801"/>
    </source>
</evidence>
<dbReference type="InterPro" id="IPR000917">
    <property type="entry name" value="Sulfatase_N"/>
</dbReference>
<dbReference type="KEGG" id="trg:TRUGW13939_06979"/>
<evidence type="ECO:0000259" key="8">
    <source>
        <dbReference type="Pfam" id="PF00884"/>
    </source>
</evidence>
<dbReference type="Pfam" id="PF00884">
    <property type="entry name" value="Sulfatase"/>
    <property type="match status" value="1"/>
</dbReference>
<dbReference type="InterPro" id="IPR012083">
    <property type="entry name" value="Arylsulfatase"/>
</dbReference>
<gene>
    <name evidence="9" type="ORF">TRUGW13939_06979</name>
</gene>
<keyword evidence="4" id="KW-0325">Glycoprotein</keyword>
<dbReference type="OrthoDB" id="96314at2759"/>
<dbReference type="InterPro" id="IPR024607">
    <property type="entry name" value="Sulfatase_CS"/>
</dbReference>
<keyword evidence="3 5" id="KW-0378">Hydrolase</keyword>
<organism evidence="9 10">
    <name type="scientific">Talaromyces rugulosus</name>
    <name type="common">Penicillium rugulosum</name>
    <dbReference type="NCBI Taxonomy" id="121627"/>
    <lineage>
        <taxon>Eukaryota</taxon>
        <taxon>Fungi</taxon>
        <taxon>Dikarya</taxon>
        <taxon>Ascomycota</taxon>
        <taxon>Pezizomycotina</taxon>
        <taxon>Eurotiomycetes</taxon>
        <taxon>Eurotiomycetidae</taxon>
        <taxon>Eurotiales</taxon>
        <taxon>Trichocomaceae</taxon>
        <taxon>Talaromyces</taxon>
        <taxon>Talaromyces sect. Islandici</taxon>
    </lineage>
</organism>
<dbReference type="GeneID" id="55994472"/>
<dbReference type="GO" id="GO:0004065">
    <property type="term" value="F:arylsulfatase activity"/>
    <property type="evidence" value="ECO:0007669"/>
    <property type="project" value="UniProtKB-UniRule"/>
</dbReference>
<evidence type="ECO:0000256" key="6">
    <source>
        <dbReference type="PIRSR" id="PIRSR000972-50"/>
    </source>
</evidence>
<dbReference type="PANTHER" id="PTHR43108">
    <property type="entry name" value="N-ACETYLGLUCOSAMINE-6-SULFATASE FAMILY MEMBER"/>
    <property type="match status" value="1"/>
</dbReference>
<dbReference type="InterPro" id="IPR017850">
    <property type="entry name" value="Alkaline_phosphatase_core_sf"/>
</dbReference>
<keyword evidence="2 7" id="KW-0732">Signal</keyword>
<dbReference type="GO" id="GO:0008449">
    <property type="term" value="F:N-acetylglucosamine-6-sulfatase activity"/>
    <property type="evidence" value="ECO:0007669"/>
    <property type="project" value="TreeGrafter"/>
</dbReference>
<dbReference type="RefSeq" id="XP_035346014.1">
    <property type="nucleotide sequence ID" value="XM_035490121.1"/>
</dbReference>
<evidence type="ECO:0000256" key="1">
    <source>
        <dbReference type="ARBA" id="ARBA00008779"/>
    </source>
</evidence>